<dbReference type="Proteomes" id="UP000543224">
    <property type="component" value="Unassembled WGS sequence"/>
</dbReference>
<evidence type="ECO:0000256" key="1">
    <source>
        <dbReference type="ARBA" id="ARBA00005417"/>
    </source>
</evidence>
<comment type="caution">
    <text evidence="5">The sequence shown here is derived from an EMBL/GenBank/DDBJ whole genome shotgun (WGS) entry which is preliminary data.</text>
</comment>
<evidence type="ECO:0000256" key="3">
    <source>
        <dbReference type="ARBA" id="ARBA00022970"/>
    </source>
</evidence>
<dbReference type="AlphaFoldDB" id="A0A6V8P1J1"/>
<sequence length="56" mass="6039">MALLIVKDVHTFYGSSEVLRGVSLEVQQGRIVCLLGRNGMGKSTLLRSIVGLTPPK</sequence>
<dbReference type="Gene3D" id="3.40.50.300">
    <property type="entry name" value="P-loop containing nucleotide triphosphate hydrolases"/>
    <property type="match status" value="1"/>
</dbReference>
<keyword evidence="2" id="KW-0813">Transport</keyword>
<dbReference type="Pfam" id="PF00005">
    <property type="entry name" value="ABC_tran"/>
    <property type="match status" value="1"/>
</dbReference>
<evidence type="ECO:0000256" key="2">
    <source>
        <dbReference type="ARBA" id="ARBA00022448"/>
    </source>
</evidence>
<gene>
    <name evidence="5" type="ORF">HKBW3S25_01860</name>
</gene>
<keyword evidence="5" id="KW-0067">ATP-binding</keyword>
<organism evidence="5 6">
    <name type="scientific">Candidatus Hakubella thermalkaliphila</name>
    <dbReference type="NCBI Taxonomy" id="2754717"/>
    <lineage>
        <taxon>Bacteria</taxon>
        <taxon>Bacillati</taxon>
        <taxon>Actinomycetota</taxon>
        <taxon>Actinomycetota incertae sedis</taxon>
        <taxon>Candidatus Hakubellales</taxon>
        <taxon>Candidatus Hakubellaceae</taxon>
        <taxon>Candidatus Hakubella</taxon>
    </lineage>
</organism>
<keyword evidence="5" id="KW-0547">Nucleotide-binding</keyword>
<reference evidence="5 6" key="1">
    <citation type="journal article" date="2020" name="Front. Microbiol.">
        <title>Single-cell genomics of novel Actinobacteria with the Wood-Ljungdahl pathway discovered in a serpentinizing system.</title>
        <authorList>
            <person name="Merino N."/>
            <person name="Kawai M."/>
            <person name="Boyd E.S."/>
            <person name="Colman D.R."/>
            <person name="McGlynn S.E."/>
            <person name="Nealson K.H."/>
            <person name="Kurokawa K."/>
            <person name="Hongoh Y."/>
        </authorList>
    </citation>
    <scope>NUCLEOTIDE SEQUENCE [LARGE SCALE GENOMIC DNA]</scope>
    <source>
        <strain evidence="5 6">S25</strain>
    </source>
</reference>
<name>A0A6V8P1J1_9ACTN</name>
<dbReference type="EMBL" id="BLRX01000557">
    <property type="protein sequence ID" value="GFP26368.1"/>
    <property type="molecule type" value="Genomic_DNA"/>
</dbReference>
<feature type="non-terminal residue" evidence="5">
    <location>
        <position position="56"/>
    </location>
</feature>
<evidence type="ECO:0000259" key="4">
    <source>
        <dbReference type="Pfam" id="PF00005"/>
    </source>
</evidence>
<dbReference type="InterPro" id="IPR027417">
    <property type="entry name" value="P-loop_NTPase"/>
</dbReference>
<dbReference type="SUPFAM" id="SSF52540">
    <property type="entry name" value="P-loop containing nucleoside triphosphate hydrolases"/>
    <property type="match status" value="1"/>
</dbReference>
<comment type="similarity">
    <text evidence="1">Belongs to the ABC transporter superfamily.</text>
</comment>
<dbReference type="PANTHER" id="PTHR43820:SF4">
    <property type="entry name" value="HIGH-AFFINITY BRANCHED-CHAIN AMINO ACID TRANSPORT ATP-BINDING PROTEIN LIVF"/>
    <property type="match status" value="1"/>
</dbReference>
<proteinExistence type="inferred from homology"/>
<keyword evidence="3" id="KW-0029">Amino-acid transport</keyword>
<evidence type="ECO:0000313" key="6">
    <source>
        <dbReference type="Proteomes" id="UP000543224"/>
    </source>
</evidence>
<evidence type="ECO:0000313" key="5">
    <source>
        <dbReference type="EMBL" id="GFP26368.1"/>
    </source>
</evidence>
<protein>
    <submittedName>
        <fullName evidence="5">Urea transport system ATP-binding protein</fullName>
    </submittedName>
</protein>
<dbReference type="InterPro" id="IPR052156">
    <property type="entry name" value="BCAA_Transport_ATP-bd_LivF"/>
</dbReference>
<feature type="domain" description="ABC transporter" evidence="4">
    <location>
        <begin position="19"/>
        <end position="55"/>
    </location>
</feature>
<dbReference type="GO" id="GO:0016887">
    <property type="term" value="F:ATP hydrolysis activity"/>
    <property type="evidence" value="ECO:0007669"/>
    <property type="project" value="InterPro"/>
</dbReference>
<dbReference type="GO" id="GO:0015807">
    <property type="term" value="P:L-amino acid transport"/>
    <property type="evidence" value="ECO:0007669"/>
    <property type="project" value="TreeGrafter"/>
</dbReference>
<dbReference type="GO" id="GO:0005524">
    <property type="term" value="F:ATP binding"/>
    <property type="evidence" value="ECO:0007669"/>
    <property type="project" value="UniProtKB-KW"/>
</dbReference>
<dbReference type="PANTHER" id="PTHR43820">
    <property type="entry name" value="HIGH-AFFINITY BRANCHED-CHAIN AMINO ACID TRANSPORT ATP-BINDING PROTEIN LIVF"/>
    <property type="match status" value="1"/>
</dbReference>
<accession>A0A6V8P1J1</accession>
<dbReference type="GO" id="GO:0015658">
    <property type="term" value="F:branched-chain amino acid transmembrane transporter activity"/>
    <property type="evidence" value="ECO:0007669"/>
    <property type="project" value="TreeGrafter"/>
</dbReference>
<dbReference type="InterPro" id="IPR003439">
    <property type="entry name" value="ABC_transporter-like_ATP-bd"/>
</dbReference>